<accession>A0AC61L6B9</accession>
<dbReference type="EMBL" id="PQXF01000002">
    <property type="protein sequence ID" value="PXF61896.1"/>
    <property type="molecule type" value="Genomic_DNA"/>
</dbReference>
<reference evidence="1" key="1">
    <citation type="submission" date="2018-01" db="EMBL/GenBank/DDBJ databases">
        <authorList>
            <person name="Krukenberg V."/>
        </authorList>
    </citation>
    <scope>NUCLEOTIDE SEQUENCE</scope>
    <source>
        <strain evidence="1">E20ANME2</strain>
    </source>
</reference>
<proteinExistence type="predicted"/>
<gene>
    <name evidence="1" type="ORF">C4B59_01315</name>
</gene>
<comment type="caution">
    <text evidence="1">The sequence shown here is derived from an EMBL/GenBank/DDBJ whole genome shotgun (WGS) entry which is preliminary data.</text>
</comment>
<sequence length="72" mass="8346">MISQKTIRKSVELLKKAADPVKIILFGSYSRGDTTEDSDLDFLIIEKEIKARRIEMVRLRDVLSPLRIPVCW</sequence>
<evidence type="ECO:0000313" key="1">
    <source>
        <dbReference type="EMBL" id="PXF61896.1"/>
    </source>
</evidence>
<protein>
    <submittedName>
        <fullName evidence="1">Uncharacterized protein</fullName>
    </submittedName>
</protein>
<organism evidence="1 2">
    <name type="scientific">Candidatus Methanogaster sp</name>
    <dbReference type="NCBI Taxonomy" id="3386292"/>
    <lineage>
        <taxon>Archaea</taxon>
        <taxon>Methanobacteriati</taxon>
        <taxon>Methanobacteriota</taxon>
        <taxon>Stenosarchaea group</taxon>
        <taxon>Methanomicrobia</taxon>
        <taxon>Methanosarcinales</taxon>
        <taxon>ANME-2 cluster</taxon>
        <taxon>Candidatus Methanogasteraceae</taxon>
        <taxon>Candidatus Methanogaster</taxon>
    </lineage>
</organism>
<name>A0AC61L6B9_9EURY</name>
<evidence type="ECO:0000313" key="2">
    <source>
        <dbReference type="Proteomes" id="UP000248329"/>
    </source>
</evidence>
<dbReference type="Proteomes" id="UP000248329">
    <property type="component" value="Unassembled WGS sequence"/>
</dbReference>